<evidence type="ECO:0000313" key="1">
    <source>
        <dbReference type="EMBL" id="RDE50254.1"/>
    </source>
</evidence>
<organism evidence="1 2">
    <name type="scientific">Candidatus Accumulibacter meliphilus</name>
    <dbReference type="NCBI Taxonomy" id="2211374"/>
    <lineage>
        <taxon>Bacteria</taxon>
        <taxon>Pseudomonadati</taxon>
        <taxon>Pseudomonadota</taxon>
        <taxon>Betaproteobacteria</taxon>
        <taxon>Candidatus Accumulibacter</taxon>
    </lineage>
</organism>
<dbReference type="Proteomes" id="UP000253831">
    <property type="component" value="Unassembled WGS sequence"/>
</dbReference>
<sequence length="100" mass="11181">MLQQGEVQADWKVDGAPIAVGRHFAIEVQLCPAGAVLARANATMPEHRHGMNYRPGVKPLGDGRWRVEGLMFHMPGRWELQLDVRAGERSERLLDTITLP</sequence>
<evidence type="ECO:0008006" key="3">
    <source>
        <dbReference type="Google" id="ProtNLM"/>
    </source>
</evidence>
<dbReference type="EMBL" id="QPGA01000023">
    <property type="protein sequence ID" value="RDE50254.1"/>
    <property type="molecule type" value="Genomic_DNA"/>
</dbReference>
<dbReference type="AlphaFoldDB" id="A0A369XK25"/>
<name>A0A369XK25_9PROT</name>
<reference evidence="1 2" key="1">
    <citation type="submission" date="2018-05" db="EMBL/GenBank/DDBJ databases">
        <title>Integrated omic analyses show evidence that a Ca. Accumulibacter phosphatis strain performs denitrification under micro-aerobic conditions.</title>
        <authorList>
            <person name="Camejo P.Y."/>
            <person name="Katherine M.D."/>
            <person name="Daniel N.R."/>
        </authorList>
    </citation>
    <scope>NUCLEOTIDE SEQUENCE [LARGE SCALE GENOMIC DNA]</scope>
    <source>
        <strain evidence="1">UW-LDO-IC</strain>
    </source>
</reference>
<comment type="caution">
    <text evidence="1">The sequence shown here is derived from an EMBL/GenBank/DDBJ whole genome shotgun (WGS) entry which is preliminary data.</text>
</comment>
<protein>
    <recommendedName>
        <fullName evidence="3">YtkA-like domain-containing protein</fullName>
    </recommendedName>
</protein>
<accession>A0A369XK25</accession>
<gene>
    <name evidence="1" type="ORF">DVS81_12350</name>
</gene>
<evidence type="ECO:0000313" key="2">
    <source>
        <dbReference type="Proteomes" id="UP000253831"/>
    </source>
</evidence>
<proteinExistence type="predicted"/>